<feature type="signal peptide" evidence="9">
    <location>
        <begin position="1"/>
        <end position="25"/>
    </location>
</feature>
<comment type="subcellular location">
    <subcellularLocation>
        <location evidence="1">Secreted</location>
    </subcellularLocation>
</comment>
<dbReference type="EMBL" id="VSRL01000178">
    <property type="protein sequence ID" value="NKE61489.1"/>
    <property type="molecule type" value="Genomic_DNA"/>
</dbReference>
<keyword evidence="5 8" id="KW-0646">Protease inhibitor</keyword>
<dbReference type="InterPro" id="IPR036819">
    <property type="entry name" value="Subtilisin_inhibitor-like_sf"/>
</dbReference>
<evidence type="ECO:0000259" key="10">
    <source>
        <dbReference type="Pfam" id="PF00720"/>
    </source>
</evidence>
<keyword evidence="4" id="KW-0964">Secreted</keyword>
<organism evidence="11 12">
    <name type="scientific">Lentzea indica</name>
    <dbReference type="NCBI Taxonomy" id="2604800"/>
    <lineage>
        <taxon>Bacteria</taxon>
        <taxon>Bacillati</taxon>
        <taxon>Actinomycetota</taxon>
        <taxon>Actinomycetes</taxon>
        <taxon>Pseudonocardiales</taxon>
        <taxon>Pseudonocardiaceae</taxon>
        <taxon>Lentzea</taxon>
    </lineage>
</organism>
<name>A0ABX1FRN7_9PSEU</name>
<proteinExistence type="inferred from homology"/>
<evidence type="ECO:0000313" key="12">
    <source>
        <dbReference type="Proteomes" id="UP001515943"/>
    </source>
</evidence>
<evidence type="ECO:0000256" key="5">
    <source>
        <dbReference type="ARBA" id="ARBA00022690"/>
    </source>
</evidence>
<gene>
    <name evidence="11" type="ORF">FXN61_33905</name>
</gene>
<feature type="domain" description="Subtilisin inhibitor" evidence="10">
    <location>
        <begin position="31"/>
        <end position="117"/>
    </location>
</feature>
<evidence type="ECO:0000313" key="11">
    <source>
        <dbReference type="EMBL" id="NKE61489.1"/>
    </source>
</evidence>
<dbReference type="Proteomes" id="UP001515943">
    <property type="component" value="Unassembled WGS sequence"/>
</dbReference>
<feature type="chain" id="PRO_5046954345" evidence="9">
    <location>
        <begin position="26"/>
        <end position="131"/>
    </location>
</feature>
<keyword evidence="12" id="KW-1185">Reference proteome</keyword>
<evidence type="ECO:0000256" key="7">
    <source>
        <dbReference type="ARBA" id="ARBA00023157"/>
    </source>
</evidence>
<evidence type="ECO:0000256" key="3">
    <source>
        <dbReference type="ARBA" id="ARBA00011738"/>
    </source>
</evidence>
<comment type="subunit">
    <text evidence="3">Homodimer.</text>
</comment>
<comment type="similarity">
    <text evidence="2 8">Belongs to the protease inhibitor I16 (SSI) family.</text>
</comment>
<keyword evidence="6 8" id="KW-0722">Serine protease inhibitor</keyword>
<dbReference type="Pfam" id="PF00720">
    <property type="entry name" value="SSI"/>
    <property type="match status" value="1"/>
</dbReference>
<dbReference type="InterPro" id="IPR023549">
    <property type="entry name" value="Subtilisin_inhibitor"/>
</dbReference>
<evidence type="ECO:0000256" key="2">
    <source>
        <dbReference type="ARBA" id="ARBA00010472"/>
    </source>
</evidence>
<evidence type="ECO:0000256" key="8">
    <source>
        <dbReference type="RuleBase" id="RU003471"/>
    </source>
</evidence>
<dbReference type="InterPro" id="IPR000691">
    <property type="entry name" value="Prot_inh_I16_SSI"/>
</dbReference>
<evidence type="ECO:0000256" key="9">
    <source>
        <dbReference type="SAM" id="SignalP"/>
    </source>
</evidence>
<reference evidence="11 12" key="1">
    <citation type="submission" date="2019-08" db="EMBL/GenBank/DDBJ databases">
        <title>Lentzea from Indian Himalayas.</title>
        <authorList>
            <person name="Mandal S."/>
            <person name="Mallick Gupta A."/>
            <person name="Maiti P.K."/>
            <person name="Sarkar J."/>
            <person name="Mandal S."/>
        </authorList>
    </citation>
    <scope>NUCLEOTIDE SEQUENCE [LARGE SCALE GENOMIC DNA]</scope>
    <source>
        <strain evidence="11 12">PSKA42</strain>
    </source>
</reference>
<accession>A0ABX1FRN7</accession>
<evidence type="ECO:0000256" key="1">
    <source>
        <dbReference type="ARBA" id="ARBA00004613"/>
    </source>
</evidence>
<keyword evidence="9" id="KW-0732">Signal</keyword>
<comment type="caution">
    <text evidence="11">The sequence shown here is derived from an EMBL/GenBank/DDBJ whole genome shotgun (WGS) entry which is preliminary data.</text>
</comment>
<dbReference type="SUPFAM" id="SSF55399">
    <property type="entry name" value="Subtilisin inhibitor"/>
    <property type="match status" value="1"/>
</dbReference>
<keyword evidence="7" id="KW-1015">Disulfide bond</keyword>
<evidence type="ECO:0000256" key="6">
    <source>
        <dbReference type="ARBA" id="ARBA00022900"/>
    </source>
</evidence>
<protein>
    <submittedName>
        <fullName evidence="11">Protease inhibitor</fullName>
    </submittedName>
</protein>
<sequence>MARTRLLIACLALVTPFVPATTVSAALPPATGLVLSVRSEMGALSTPSTTKLRCEPAGGLHKNAKEACAALTPVDGDFTKIEPAADVACTMELNMTKATLKGKWRGNNVSFEQVYSNPCVMRVHTGKVFDF</sequence>
<evidence type="ECO:0000256" key="4">
    <source>
        <dbReference type="ARBA" id="ARBA00022525"/>
    </source>
</evidence>
<dbReference type="RefSeq" id="WP_167978138.1">
    <property type="nucleotide sequence ID" value="NZ_VSRL01000178.1"/>
</dbReference>
<dbReference type="PRINTS" id="PR00294">
    <property type="entry name" value="SSBTLNINHBTR"/>
</dbReference>
<dbReference type="GO" id="GO:0030414">
    <property type="term" value="F:peptidase inhibitor activity"/>
    <property type="evidence" value="ECO:0007669"/>
    <property type="project" value="UniProtKB-KW"/>
</dbReference>
<dbReference type="Gene3D" id="3.30.350.10">
    <property type="entry name" value="Subtilisin inhibitor-like"/>
    <property type="match status" value="1"/>
</dbReference>